<protein>
    <submittedName>
        <fullName evidence="1">Uncharacterized protein</fullName>
    </submittedName>
</protein>
<dbReference type="EMBL" id="MFJF01000004">
    <property type="protein sequence ID" value="OGG08309.1"/>
    <property type="molecule type" value="Genomic_DNA"/>
</dbReference>
<name>A0A1F5Z784_9BACT</name>
<organism evidence="1 2">
    <name type="scientific">Candidatus Gottesmanbacteria bacterium RIFCSPHIGHO2_01_FULL_40_15</name>
    <dbReference type="NCBI Taxonomy" id="1798376"/>
    <lineage>
        <taxon>Bacteria</taxon>
        <taxon>Candidatus Gottesmaniibacteriota</taxon>
    </lineage>
</organism>
<reference evidence="1 2" key="1">
    <citation type="journal article" date="2016" name="Nat. Commun.">
        <title>Thousands of microbial genomes shed light on interconnected biogeochemical processes in an aquifer system.</title>
        <authorList>
            <person name="Anantharaman K."/>
            <person name="Brown C.T."/>
            <person name="Hug L.A."/>
            <person name="Sharon I."/>
            <person name="Castelle C.J."/>
            <person name="Probst A.J."/>
            <person name="Thomas B.C."/>
            <person name="Singh A."/>
            <person name="Wilkins M.J."/>
            <person name="Karaoz U."/>
            <person name="Brodie E.L."/>
            <person name="Williams K.H."/>
            <person name="Hubbard S.S."/>
            <person name="Banfield J.F."/>
        </authorList>
    </citation>
    <scope>NUCLEOTIDE SEQUENCE [LARGE SCALE GENOMIC DNA]</scope>
</reference>
<gene>
    <name evidence="1" type="ORF">A2777_06320</name>
</gene>
<dbReference type="Proteomes" id="UP000177354">
    <property type="component" value="Unassembled WGS sequence"/>
</dbReference>
<proteinExistence type="predicted"/>
<dbReference type="AlphaFoldDB" id="A0A1F5Z784"/>
<comment type="caution">
    <text evidence="1">The sequence shown here is derived from an EMBL/GenBank/DDBJ whole genome shotgun (WGS) entry which is preliminary data.</text>
</comment>
<evidence type="ECO:0000313" key="2">
    <source>
        <dbReference type="Proteomes" id="UP000177354"/>
    </source>
</evidence>
<accession>A0A1F5Z784</accession>
<evidence type="ECO:0000313" key="1">
    <source>
        <dbReference type="EMBL" id="OGG08309.1"/>
    </source>
</evidence>
<sequence>MKVGEITRLPGRNQLMSPFMKVVLPAPKSPKKANTSPPFSREASLFPIFFVRDGFSLIMVIPDEATLDNFIG</sequence>